<feature type="region of interest" description="Disordered" evidence="1">
    <location>
        <begin position="1"/>
        <end position="20"/>
    </location>
</feature>
<feature type="compositionally biased region" description="Basic and acidic residues" evidence="1">
    <location>
        <begin position="1"/>
        <end position="14"/>
    </location>
</feature>
<sequence>MTSRRLRDEDHVEGNHGTLSGAARTRLLTSEAFWAESTKGGEPAAPVVRTPVVGWCPALENGARAELQAWRSSSGSAGQRGAM</sequence>
<proteinExistence type="predicted"/>
<dbReference type="Proteomes" id="UP001066276">
    <property type="component" value="Chromosome 12"/>
</dbReference>
<protein>
    <submittedName>
        <fullName evidence="2">Uncharacterized protein</fullName>
    </submittedName>
</protein>
<dbReference type="EMBL" id="JANPWB010000016">
    <property type="protein sequence ID" value="KAJ1081775.1"/>
    <property type="molecule type" value="Genomic_DNA"/>
</dbReference>
<accession>A0AAV7KU81</accession>
<name>A0AAV7KU81_PLEWA</name>
<keyword evidence="3" id="KW-1185">Reference proteome</keyword>
<dbReference type="AlphaFoldDB" id="A0AAV7KU81"/>
<evidence type="ECO:0000313" key="2">
    <source>
        <dbReference type="EMBL" id="KAJ1081775.1"/>
    </source>
</evidence>
<gene>
    <name evidence="2" type="ORF">NDU88_001950</name>
</gene>
<evidence type="ECO:0000313" key="3">
    <source>
        <dbReference type="Proteomes" id="UP001066276"/>
    </source>
</evidence>
<reference evidence="2" key="1">
    <citation type="journal article" date="2022" name="bioRxiv">
        <title>Sequencing and chromosome-scale assembly of the giantPleurodeles waltlgenome.</title>
        <authorList>
            <person name="Brown T."/>
            <person name="Elewa A."/>
            <person name="Iarovenko S."/>
            <person name="Subramanian E."/>
            <person name="Araus A.J."/>
            <person name="Petzold A."/>
            <person name="Susuki M."/>
            <person name="Suzuki K.-i.T."/>
            <person name="Hayashi T."/>
            <person name="Toyoda A."/>
            <person name="Oliveira C."/>
            <person name="Osipova E."/>
            <person name="Leigh N.D."/>
            <person name="Simon A."/>
            <person name="Yun M.H."/>
        </authorList>
    </citation>
    <scope>NUCLEOTIDE SEQUENCE</scope>
    <source>
        <strain evidence="2">20211129_DDA</strain>
        <tissue evidence="2">Liver</tissue>
    </source>
</reference>
<organism evidence="2 3">
    <name type="scientific">Pleurodeles waltl</name>
    <name type="common">Iberian ribbed newt</name>
    <dbReference type="NCBI Taxonomy" id="8319"/>
    <lineage>
        <taxon>Eukaryota</taxon>
        <taxon>Metazoa</taxon>
        <taxon>Chordata</taxon>
        <taxon>Craniata</taxon>
        <taxon>Vertebrata</taxon>
        <taxon>Euteleostomi</taxon>
        <taxon>Amphibia</taxon>
        <taxon>Batrachia</taxon>
        <taxon>Caudata</taxon>
        <taxon>Salamandroidea</taxon>
        <taxon>Salamandridae</taxon>
        <taxon>Pleurodelinae</taxon>
        <taxon>Pleurodeles</taxon>
    </lineage>
</organism>
<comment type="caution">
    <text evidence="2">The sequence shown here is derived from an EMBL/GenBank/DDBJ whole genome shotgun (WGS) entry which is preliminary data.</text>
</comment>
<evidence type="ECO:0000256" key="1">
    <source>
        <dbReference type="SAM" id="MobiDB-lite"/>
    </source>
</evidence>